<dbReference type="EMBL" id="POWF01000004">
    <property type="protein sequence ID" value="PNQ73055.1"/>
    <property type="molecule type" value="Genomic_DNA"/>
</dbReference>
<sequence>MKTILYICAFMLVANLNAQEKSKNMSETTEVKTVKVNNGKEVVEKKVKVTTKKEKEVALDKADAGKVNQDMVVGKNQKVTKIIEIDNDNDPFYDSEIEIVTYVKEGEEYSFVKNTEGFSVSAKGTKKPYGNAVRSSLDDRYYIFNNKDYSGVGYFDNNGNFVVEYYNNEISSLITTKYVTITSSK</sequence>
<name>A0A2K1DYE7_9FLAO</name>
<organism evidence="2 3">
    <name type="scientific">Hanstruepera neustonica</name>
    <dbReference type="NCBI Taxonomy" id="1445657"/>
    <lineage>
        <taxon>Bacteria</taxon>
        <taxon>Pseudomonadati</taxon>
        <taxon>Bacteroidota</taxon>
        <taxon>Flavobacteriia</taxon>
        <taxon>Flavobacteriales</taxon>
        <taxon>Flavobacteriaceae</taxon>
        <taxon>Hanstruepera</taxon>
    </lineage>
</organism>
<dbReference type="Proteomes" id="UP000236641">
    <property type="component" value="Unassembled WGS sequence"/>
</dbReference>
<evidence type="ECO:0000256" key="1">
    <source>
        <dbReference type="SAM" id="SignalP"/>
    </source>
</evidence>
<dbReference type="AlphaFoldDB" id="A0A2K1DYE7"/>
<evidence type="ECO:0000313" key="2">
    <source>
        <dbReference type="EMBL" id="PNQ73055.1"/>
    </source>
</evidence>
<reference evidence="2 3" key="1">
    <citation type="submission" date="2018-01" db="EMBL/GenBank/DDBJ databases">
        <title>The draft genome of Hanstruepera neustonica JCM19743.</title>
        <authorList>
            <person name="He R.-H."/>
            <person name="Du Z.-J."/>
        </authorList>
    </citation>
    <scope>NUCLEOTIDE SEQUENCE [LARGE SCALE GENOMIC DNA]</scope>
    <source>
        <strain evidence="2 3">JCM19743</strain>
    </source>
</reference>
<evidence type="ECO:0000313" key="3">
    <source>
        <dbReference type="Proteomes" id="UP000236641"/>
    </source>
</evidence>
<dbReference type="RefSeq" id="WP_103052094.1">
    <property type="nucleotide sequence ID" value="NZ_POWF01000004.1"/>
</dbReference>
<gene>
    <name evidence="2" type="ORF">C1T31_08660</name>
</gene>
<feature type="signal peptide" evidence="1">
    <location>
        <begin position="1"/>
        <end position="18"/>
    </location>
</feature>
<dbReference type="OrthoDB" id="1144137at2"/>
<protein>
    <submittedName>
        <fullName evidence="2">Uncharacterized protein</fullName>
    </submittedName>
</protein>
<proteinExistence type="predicted"/>
<keyword evidence="1" id="KW-0732">Signal</keyword>
<feature type="chain" id="PRO_5014332683" evidence="1">
    <location>
        <begin position="19"/>
        <end position="185"/>
    </location>
</feature>
<keyword evidence="3" id="KW-1185">Reference proteome</keyword>
<accession>A0A2K1DYE7</accession>
<comment type="caution">
    <text evidence="2">The sequence shown here is derived from an EMBL/GenBank/DDBJ whole genome shotgun (WGS) entry which is preliminary data.</text>
</comment>